<dbReference type="EMBL" id="VYSB01000005">
    <property type="protein sequence ID" value="MYZ51862.1"/>
    <property type="molecule type" value="Genomic_DNA"/>
</dbReference>
<evidence type="ECO:0000313" key="3">
    <source>
        <dbReference type="Proteomes" id="UP000481947"/>
    </source>
</evidence>
<dbReference type="Pfam" id="PF14334">
    <property type="entry name" value="DUF4390"/>
    <property type="match status" value="1"/>
</dbReference>
<dbReference type="InterPro" id="IPR025500">
    <property type="entry name" value="DUF4390"/>
</dbReference>
<comment type="caution">
    <text evidence="2">The sequence shown here is derived from an EMBL/GenBank/DDBJ whole genome shotgun (WGS) entry which is preliminary data.</text>
</comment>
<feature type="chain" id="PRO_5029015429" evidence="1">
    <location>
        <begin position="39"/>
        <end position="232"/>
    </location>
</feature>
<feature type="signal peptide" evidence="1">
    <location>
        <begin position="1"/>
        <end position="38"/>
    </location>
</feature>
<name>A0A7C9N877_9BURK</name>
<protein>
    <submittedName>
        <fullName evidence="2">DUF4390 domain-containing protein</fullName>
    </submittedName>
</protein>
<dbReference type="RefSeq" id="WP_161124820.1">
    <property type="nucleotide sequence ID" value="NZ_VYSB01000005.1"/>
</dbReference>
<gene>
    <name evidence="2" type="ORF">F5985_06865</name>
</gene>
<evidence type="ECO:0000313" key="2">
    <source>
        <dbReference type="EMBL" id="MYZ51862.1"/>
    </source>
</evidence>
<proteinExistence type="predicted"/>
<dbReference type="Proteomes" id="UP000481947">
    <property type="component" value="Unassembled WGS sequence"/>
</dbReference>
<evidence type="ECO:0000256" key="1">
    <source>
        <dbReference type="SAM" id="SignalP"/>
    </source>
</evidence>
<organism evidence="2 3">
    <name type="scientific">Malikia spinosa</name>
    <dbReference type="NCBI Taxonomy" id="86180"/>
    <lineage>
        <taxon>Bacteria</taxon>
        <taxon>Pseudomonadati</taxon>
        <taxon>Pseudomonadota</taxon>
        <taxon>Betaproteobacteria</taxon>
        <taxon>Burkholderiales</taxon>
        <taxon>Comamonadaceae</taxon>
        <taxon>Malikia</taxon>
    </lineage>
</organism>
<sequence length="232" mass="25404">MPCCSSARPVDEQLVGRRRAMLALAAAALLLTAGSASAVLESPPAADPAQLALVRRSEGLFLSARLPLEISPTVEEVLRKGVPLHFLWKADLIQSRWYWLDKTVASVARTVRLAYQPLTRRWRLSYASGTPGAAGLQYGLHQNFDSLADALLSAGHVSNWKLIDAARWSGAGEQRVEFSFALDLTQLPRPFQLGLFNQSSWNISLQKTLDVPDQISNEAEPALPDSRSEDDA</sequence>
<accession>A0A7C9N877</accession>
<keyword evidence="1" id="KW-0732">Signal</keyword>
<dbReference type="AlphaFoldDB" id="A0A7C9N877"/>
<reference evidence="2 3" key="1">
    <citation type="submission" date="2019-09" db="EMBL/GenBank/DDBJ databases">
        <title>Identification of Malikia spinosa a prominent benzene-, toluene-, and ethylbenzene-degrading bacterium: enrichment, isolation and whole genome sequencing.</title>
        <authorList>
            <person name="Tancsics A."/>
            <person name="Revesz F."/>
            <person name="Kriszt B."/>
        </authorList>
    </citation>
    <scope>NUCLEOTIDE SEQUENCE [LARGE SCALE GENOMIC DNA]</scope>
    <source>
        <strain evidence="2 3">AB6</strain>
    </source>
</reference>